<dbReference type="SMART" id="SM00209">
    <property type="entry name" value="TSP1"/>
    <property type="match status" value="5"/>
</dbReference>
<reference evidence="21 22" key="1">
    <citation type="submission" date="2025-04" db="UniProtKB">
        <authorList>
            <consortium name="RefSeq"/>
        </authorList>
    </citation>
    <scope>IDENTIFICATION</scope>
</reference>
<evidence type="ECO:0000256" key="5">
    <source>
        <dbReference type="ARBA" id="ARBA00022723"/>
    </source>
</evidence>
<dbReference type="Gene3D" id="3.40.390.10">
    <property type="entry name" value="Collagenase (Catalytic Domain)"/>
    <property type="match status" value="1"/>
</dbReference>
<feature type="binding site" evidence="14">
    <location>
        <position position="369"/>
    </location>
    <ligand>
        <name>Ca(2+)</name>
        <dbReference type="ChEBI" id="CHEBI:29108"/>
        <label>1</label>
    </ligand>
</feature>
<evidence type="ECO:0000256" key="13">
    <source>
        <dbReference type="PIRSR" id="PIRSR613273-1"/>
    </source>
</evidence>
<dbReference type="InterPro" id="IPR010909">
    <property type="entry name" value="PLAC"/>
</dbReference>
<evidence type="ECO:0000256" key="14">
    <source>
        <dbReference type="PIRSR" id="PIRSR613273-2"/>
    </source>
</evidence>
<evidence type="ECO:0000256" key="7">
    <source>
        <dbReference type="ARBA" id="ARBA00022737"/>
    </source>
</evidence>
<evidence type="ECO:0000256" key="15">
    <source>
        <dbReference type="PIRSR" id="PIRSR613273-3"/>
    </source>
</evidence>
<dbReference type="RefSeq" id="XP_022087716.1">
    <property type="nucleotide sequence ID" value="XM_022232024.1"/>
</dbReference>
<evidence type="ECO:0000256" key="3">
    <source>
        <dbReference type="ARBA" id="ARBA00022530"/>
    </source>
</evidence>
<feature type="active site" evidence="13 16">
    <location>
        <position position="422"/>
    </location>
</feature>
<feature type="disulfide bond" evidence="15">
    <location>
        <begin position="547"/>
        <end position="562"/>
    </location>
</feature>
<evidence type="ECO:0000313" key="25">
    <source>
        <dbReference type="RefSeq" id="XP_022087721.1"/>
    </source>
</evidence>
<dbReference type="KEGG" id="aplc:110977693"/>
<comment type="subcellular location">
    <subcellularLocation>
        <location evidence="1">Secreted</location>
        <location evidence="1">Extracellular space</location>
        <location evidence="1">Extracellular matrix</location>
    </subcellularLocation>
</comment>
<evidence type="ECO:0000313" key="23">
    <source>
        <dbReference type="RefSeq" id="XP_022087719.1"/>
    </source>
</evidence>
<keyword evidence="2" id="KW-0964">Secreted</keyword>
<feature type="binding site" evidence="14">
    <location>
        <position position="271"/>
    </location>
    <ligand>
        <name>Ca(2+)</name>
        <dbReference type="ChEBI" id="CHEBI:29108"/>
        <label>1</label>
    </ligand>
</feature>
<evidence type="ECO:0000313" key="22">
    <source>
        <dbReference type="RefSeq" id="XP_022087717.1"/>
    </source>
</evidence>
<dbReference type="FunFam" id="3.40.390.10:FF:000001">
    <property type="entry name" value="A disintegrin and metalloproteinase with thrombospondin motifs 1"/>
    <property type="match status" value="1"/>
</dbReference>
<keyword evidence="9 14" id="KW-0862">Zinc</keyword>
<keyword evidence="12" id="KW-0325">Glycoprotein</keyword>
<sequence>MGKYIVWILVAWMFSLLAVVYIKRILVDPGLNFREDARFSRLRSQHQIVIPALVDENGNHVSYDIINSRKRTRRDVPSGPQNASDIRQLHYKLSAYGSEFHLNLTLNTNLVTRNFVVEYLDEHGVGSTHRTVDDCHYHGHVAGHDISSVAISNCKGLHGLISTAEADYFLEPIHDLSRNSFEGHPHIIYKRESDTKYRFQEDGDCGVTDSDEVKKTWWMTNSDFSFAEQVMKKHHHHQTRHQTHHHHHHQHHKRTRRRREVSSTSSELNVETLVVADKLMNSYHEDYIESYLLTLMNIVADLYHDASVGNNINIVISRIILVLQDQKDLTLGHHADMSLQSFCQWQRNLRPPENISASGEDSGNIHKHDNAVLITRYDICMLSNRPCGTIGLAPVGVMCNPGQSCNINEDTGLATAFTIAHEIGHNFGMKHDGDGNACGTRGGIMADQITENTDPFVWSACSMEYIRNYIDSGKANCLDNAPELVSYSYPTAMPGQLVDGDHQCRLQYGPEVKACKTNSICRELTCLKPGSRSCWRTNTPAAEGTRCQTPSTPVGWCYGGDCVPYGEKPQAVDGGWGAWSEWSSCSRTCGGGVTVSERQCDNPRPSHRGLYCIGERSLYKSCNIDECPVNSRDFRSVQCSNFNNEPYSGRYYFWEPYTISDMGPCELTCITSGGEHFRKVNKIVDGTRCFPEKMKPEVLDICINKKCHPVGCDKILGSDVREDKCRICGGDGSTCETVSKNFTKSLSAGDYHEIFTIPRGSVHIRIEEMTASRNYLALKSVNNDYYLNAEWIIDWPKAYDVSGTTFKYERPDQGVESLTALGPINEELVVMLLVQEDQQGISYSYNQPVTRQGSGDDEVVFIWHWSSWSVCSSTCAGGESIAEVQCIRYDDKTVVSDTFCNPGTKPSRRKQSCNTEPCPPVWSEGPWSECSQTCGGGRKTRTVLCMTKVTQLEEEVVDESQCTKRKPIDRMNCSMQECPPQWVAEAWSQCVPSCGQGHQTRRVTCMTSKGEPYPNMCNWATRPSAIRECQTAGCPPPRWVTGEWSECNARCGRGQQQRQVRCLSYNNVPLRSTYCKQSPKPNTQQQCESPCVSKPTEEDECQDAPSVQYCPLVVKYKFCNNEYFRKMCCQSCSSR</sequence>
<feature type="binding site" evidence="14">
    <location>
        <position position="477"/>
    </location>
    <ligand>
        <name>Ca(2+)</name>
        <dbReference type="ChEBI" id="CHEBI:29108"/>
        <label>1</label>
    </ligand>
</feature>
<dbReference type="InterPro" id="IPR036383">
    <property type="entry name" value="TSP1_rpt_sf"/>
</dbReference>
<organism evidence="20 24">
    <name type="scientific">Acanthaster planci</name>
    <name type="common">Crown-of-thorns starfish</name>
    <dbReference type="NCBI Taxonomy" id="133434"/>
    <lineage>
        <taxon>Eukaryota</taxon>
        <taxon>Metazoa</taxon>
        <taxon>Echinodermata</taxon>
        <taxon>Eleutherozoa</taxon>
        <taxon>Asterozoa</taxon>
        <taxon>Asteroidea</taxon>
        <taxon>Valvatacea</taxon>
        <taxon>Valvatida</taxon>
        <taxon>Acanthasteridae</taxon>
        <taxon>Acanthaster</taxon>
    </lineage>
</organism>
<evidence type="ECO:0000313" key="27">
    <source>
        <dbReference type="RefSeq" id="XP_022087723.1"/>
    </source>
</evidence>
<dbReference type="Pfam" id="PF05986">
    <property type="entry name" value="ADAMTS_spacer1"/>
    <property type="match status" value="1"/>
</dbReference>
<name>A0A8B7Y5U4_ACAPL</name>
<dbReference type="GO" id="GO:0046872">
    <property type="term" value="F:metal ion binding"/>
    <property type="evidence" value="ECO:0007669"/>
    <property type="project" value="UniProtKB-KW"/>
</dbReference>
<dbReference type="PANTHER" id="PTHR13723:SF311">
    <property type="entry name" value="ADAM CYSTEINE-RICH DOMAIN-CONTAINING PROTEIN"/>
    <property type="match status" value="1"/>
</dbReference>
<feature type="compositionally biased region" description="Basic residues" evidence="17">
    <location>
        <begin position="234"/>
        <end position="259"/>
    </location>
</feature>
<dbReference type="Pfam" id="PF08686">
    <property type="entry name" value="PLAC"/>
    <property type="match status" value="1"/>
</dbReference>
<keyword evidence="14" id="KW-0106">Calcium</keyword>
<evidence type="ECO:0000256" key="6">
    <source>
        <dbReference type="ARBA" id="ARBA00022729"/>
    </source>
</evidence>
<keyword evidence="20" id="KW-1185">Reference proteome</keyword>
<dbReference type="RefSeq" id="XP_022087719.1">
    <property type="nucleotide sequence ID" value="XM_022232027.1"/>
</dbReference>
<keyword evidence="11 15" id="KW-1015">Disulfide bond</keyword>
<dbReference type="GeneID" id="110977693"/>
<feature type="binding site" evidence="14 16">
    <location>
        <position position="431"/>
    </location>
    <ligand>
        <name>Zn(2+)</name>
        <dbReference type="ChEBI" id="CHEBI:29105"/>
        <note>catalytic</note>
    </ligand>
</feature>
<dbReference type="AlphaFoldDB" id="A0A8B7Y5U4"/>
<feature type="disulfide bond" evidence="15">
    <location>
        <begin position="343"/>
        <end position="405"/>
    </location>
</feature>
<dbReference type="FunFam" id="2.20.100.10:FF:000005">
    <property type="entry name" value="ADAM metallopeptidase with thrombospondin type 1 motif 9"/>
    <property type="match status" value="3"/>
</dbReference>
<feature type="domain" description="PLAC" evidence="19">
    <location>
        <begin position="1097"/>
        <end position="1135"/>
    </location>
</feature>
<dbReference type="PROSITE" id="PS50092">
    <property type="entry name" value="TSP1"/>
    <property type="match status" value="5"/>
</dbReference>
<keyword evidence="7" id="KW-0677">Repeat</keyword>
<evidence type="ECO:0000259" key="18">
    <source>
        <dbReference type="PROSITE" id="PS50215"/>
    </source>
</evidence>
<dbReference type="InterPro" id="IPR041645">
    <property type="entry name" value="ADAMTS_CR_2"/>
</dbReference>
<dbReference type="PRINTS" id="PR01857">
    <property type="entry name" value="ADAMTSFAMILY"/>
</dbReference>
<evidence type="ECO:0000313" key="24">
    <source>
        <dbReference type="RefSeq" id="XP_022087720.1"/>
    </source>
</evidence>
<dbReference type="OrthoDB" id="10035764at2759"/>
<keyword evidence="4" id="KW-0645">Protease</keyword>
<dbReference type="PROSITE" id="PS50900">
    <property type="entry name" value="PLAC"/>
    <property type="match status" value="1"/>
</dbReference>
<dbReference type="Pfam" id="PF00090">
    <property type="entry name" value="TSP_1"/>
    <property type="match status" value="1"/>
</dbReference>
<dbReference type="Gene3D" id="2.20.100.10">
    <property type="entry name" value="Thrombospondin type-1 (TSP1) repeat"/>
    <property type="match status" value="5"/>
</dbReference>
<dbReference type="GO" id="GO:0031012">
    <property type="term" value="C:extracellular matrix"/>
    <property type="evidence" value="ECO:0007669"/>
    <property type="project" value="TreeGrafter"/>
</dbReference>
<dbReference type="RefSeq" id="XP_022087721.1">
    <property type="nucleotide sequence ID" value="XM_022232029.1"/>
</dbReference>
<feature type="disulfide bond" evidence="15">
    <location>
        <begin position="504"/>
        <end position="526"/>
    </location>
</feature>
<dbReference type="RefSeq" id="XP_022087717.1">
    <property type="nucleotide sequence ID" value="XM_022232025.1"/>
</dbReference>
<keyword evidence="10" id="KW-0482">Metalloprotease</keyword>
<evidence type="ECO:0000256" key="17">
    <source>
        <dbReference type="SAM" id="MobiDB-lite"/>
    </source>
</evidence>
<dbReference type="CDD" id="cd04273">
    <property type="entry name" value="ZnMc_ADAMTS_like"/>
    <property type="match status" value="1"/>
</dbReference>
<evidence type="ECO:0000256" key="2">
    <source>
        <dbReference type="ARBA" id="ARBA00022525"/>
    </source>
</evidence>
<keyword evidence="6" id="KW-0732">Signal</keyword>
<dbReference type="RefSeq" id="XP_022087720.1">
    <property type="nucleotide sequence ID" value="XM_022232028.1"/>
</dbReference>
<evidence type="ECO:0000256" key="9">
    <source>
        <dbReference type="ARBA" id="ARBA00022833"/>
    </source>
</evidence>
<evidence type="ECO:0000259" key="19">
    <source>
        <dbReference type="PROSITE" id="PS50900"/>
    </source>
</evidence>
<feature type="binding site" evidence="14 16">
    <location>
        <position position="421"/>
    </location>
    <ligand>
        <name>Zn(2+)</name>
        <dbReference type="ChEBI" id="CHEBI:29105"/>
        <note>catalytic</note>
    </ligand>
</feature>
<dbReference type="InterPro" id="IPR002870">
    <property type="entry name" value="Peptidase_M12B_N"/>
</dbReference>
<feature type="binding site" evidence="14 16">
    <location>
        <position position="425"/>
    </location>
    <ligand>
        <name>Zn(2+)</name>
        <dbReference type="ChEBI" id="CHEBI:29105"/>
        <note>catalytic</note>
    </ligand>
</feature>
<feature type="disulfide bond" evidence="15">
    <location>
        <begin position="521"/>
        <end position="557"/>
    </location>
</feature>
<dbReference type="Pfam" id="PF19236">
    <property type="entry name" value="ADAMTS_CR_3"/>
    <property type="match status" value="1"/>
</dbReference>
<dbReference type="InterPro" id="IPR000884">
    <property type="entry name" value="TSP1_rpt"/>
</dbReference>
<dbReference type="InterPro" id="IPR010294">
    <property type="entry name" value="ADAMTS_spacer1"/>
</dbReference>
<evidence type="ECO:0000256" key="4">
    <source>
        <dbReference type="ARBA" id="ARBA00022670"/>
    </source>
</evidence>
<evidence type="ECO:0000256" key="1">
    <source>
        <dbReference type="ARBA" id="ARBA00004498"/>
    </source>
</evidence>
<dbReference type="InterPro" id="IPR013273">
    <property type="entry name" value="ADAMTS/ADAMTS-like"/>
</dbReference>
<feature type="disulfide bond" evidence="15">
    <location>
        <begin position="438"/>
        <end position="461"/>
    </location>
</feature>
<comment type="cofactor">
    <cofactor evidence="14">
        <name>Zn(2+)</name>
        <dbReference type="ChEBI" id="CHEBI:29105"/>
    </cofactor>
    <text evidence="14">Binds 1 zinc ion per subunit.</text>
</comment>
<keyword evidence="5 14" id="KW-0479">Metal-binding</keyword>
<dbReference type="GO" id="GO:0006508">
    <property type="term" value="P:proteolysis"/>
    <property type="evidence" value="ECO:0007669"/>
    <property type="project" value="UniProtKB-KW"/>
</dbReference>
<feature type="region of interest" description="Disordered" evidence="17">
    <location>
        <begin position="234"/>
        <end position="265"/>
    </location>
</feature>
<dbReference type="InterPro" id="IPR001590">
    <property type="entry name" value="Peptidase_M12B"/>
</dbReference>
<accession>A0A8B7Y5U4</accession>
<dbReference type="RefSeq" id="XP_022087722.1">
    <property type="nucleotide sequence ID" value="XM_022232030.1"/>
</dbReference>
<dbReference type="PROSITE" id="PS50215">
    <property type="entry name" value="ADAM_MEPRO"/>
    <property type="match status" value="1"/>
</dbReference>
<feature type="domain" description="Peptidase M12B" evidence="18">
    <location>
        <begin position="268"/>
        <end position="482"/>
    </location>
</feature>
<evidence type="ECO:0000256" key="16">
    <source>
        <dbReference type="PROSITE-ProRule" id="PRU00276"/>
    </source>
</evidence>
<dbReference type="Gene3D" id="2.60.120.830">
    <property type="match status" value="1"/>
</dbReference>
<dbReference type="InterPro" id="IPR045371">
    <property type="entry name" value="ADAMTS_CR_3"/>
</dbReference>
<proteinExistence type="predicted"/>
<gene>
    <name evidence="21 22 23 24 25 26 27" type="primary">LOC110977693</name>
</gene>
<evidence type="ECO:0000256" key="10">
    <source>
        <dbReference type="ARBA" id="ARBA00023049"/>
    </source>
</evidence>
<dbReference type="InterPro" id="IPR024079">
    <property type="entry name" value="MetalloPept_cat_dom_sf"/>
</dbReference>
<dbReference type="Proteomes" id="UP000694845">
    <property type="component" value="Unplaced"/>
</dbReference>
<feature type="disulfide bond" evidence="15">
    <location>
        <begin position="600"/>
        <end position="612"/>
    </location>
</feature>
<dbReference type="SUPFAM" id="SSF82895">
    <property type="entry name" value="TSP-1 type 1 repeat"/>
    <property type="match status" value="5"/>
</dbReference>
<feature type="disulfide bond" evidence="15">
    <location>
        <begin position="589"/>
        <end position="627"/>
    </location>
</feature>
<dbReference type="GO" id="GO:0004222">
    <property type="term" value="F:metalloendopeptidase activity"/>
    <property type="evidence" value="ECO:0007669"/>
    <property type="project" value="InterPro"/>
</dbReference>
<dbReference type="OMA" id="GPEWRHD"/>
<evidence type="ECO:0000313" key="21">
    <source>
        <dbReference type="RefSeq" id="XP_022087716.1"/>
    </source>
</evidence>
<keyword evidence="8" id="KW-0378">Hydrolase</keyword>
<dbReference type="GO" id="GO:0030198">
    <property type="term" value="P:extracellular matrix organization"/>
    <property type="evidence" value="ECO:0007669"/>
    <property type="project" value="InterPro"/>
</dbReference>
<protein>
    <submittedName>
        <fullName evidence="21 22">A disintegrin and metalloproteinase with thrombospondin motifs 6-like</fullName>
    </submittedName>
</protein>
<feature type="disulfide bond" evidence="15">
    <location>
        <begin position="585"/>
        <end position="622"/>
    </location>
</feature>
<evidence type="ECO:0000256" key="8">
    <source>
        <dbReference type="ARBA" id="ARBA00022801"/>
    </source>
</evidence>
<dbReference type="FunFam" id="2.60.120.830:FF:000001">
    <property type="entry name" value="A disintegrin and metalloproteinase with thrombospondin motifs 1"/>
    <property type="match status" value="1"/>
</dbReference>
<dbReference type="Pfam" id="PF19030">
    <property type="entry name" value="TSP1_ADAMTS"/>
    <property type="match status" value="4"/>
</dbReference>
<dbReference type="SUPFAM" id="SSF55486">
    <property type="entry name" value="Metalloproteases ('zincins'), catalytic domain"/>
    <property type="match status" value="1"/>
</dbReference>
<evidence type="ECO:0000256" key="12">
    <source>
        <dbReference type="ARBA" id="ARBA00023180"/>
    </source>
</evidence>
<dbReference type="FunFam" id="2.20.100.10:FF:000006">
    <property type="entry name" value="A disintegrin and metalloproteinase with thrombospondin motifs 1"/>
    <property type="match status" value="1"/>
</dbReference>
<dbReference type="Gene3D" id="3.40.1620.60">
    <property type="match status" value="1"/>
</dbReference>
<dbReference type="RefSeq" id="XP_022087723.1">
    <property type="nucleotide sequence ID" value="XM_022232031.1"/>
</dbReference>
<evidence type="ECO:0000256" key="11">
    <source>
        <dbReference type="ARBA" id="ARBA00023157"/>
    </source>
</evidence>
<evidence type="ECO:0000313" key="26">
    <source>
        <dbReference type="RefSeq" id="XP_022087722.1"/>
    </source>
</evidence>
<feature type="disulfide bond" evidence="15">
    <location>
        <begin position="380"/>
        <end position="387"/>
    </location>
</feature>
<dbReference type="Pfam" id="PF17771">
    <property type="entry name" value="ADAMTS_CR_2"/>
    <property type="match status" value="1"/>
</dbReference>
<dbReference type="PANTHER" id="PTHR13723">
    <property type="entry name" value="ADAMTS A DISINTEGRIN AND METALLOPROTEASE WITH THROMBOSPONDIN MOTIFS PROTEASE"/>
    <property type="match status" value="1"/>
</dbReference>
<dbReference type="Pfam" id="PF01421">
    <property type="entry name" value="Reprolysin"/>
    <property type="match status" value="1"/>
</dbReference>
<feature type="disulfide bond" evidence="15">
    <location>
        <begin position="515"/>
        <end position="534"/>
    </location>
</feature>
<evidence type="ECO:0000313" key="20">
    <source>
        <dbReference type="Proteomes" id="UP000694845"/>
    </source>
</evidence>
<keyword evidence="3" id="KW-0272">Extracellular matrix</keyword>
<dbReference type="Pfam" id="PF01562">
    <property type="entry name" value="Pep_M12B_propep"/>
    <property type="match status" value="1"/>
</dbReference>
<feature type="binding site" evidence="14">
    <location>
        <position position="271"/>
    </location>
    <ligand>
        <name>Ca(2+)</name>
        <dbReference type="ChEBI" id="CHEBI:29108"/>
        <label>2</label>
    </ligand>
</feature>
<feature type="disulfide bond" evidence="15">
    <location>
        <begin position="399"/>
        <end position="477"/>
    </location>
</feature>
<dbReference type="InterPro" id="IPR050439">
    <property type="entry name" value="ADAMTS_ADAMTS-like"/>
</dbReference>
<comment type="caution">
    <text evidence="16">Lacks conserved residue(s) required for the propagation of feature annotation.</text>
</comment>